<feature type="region of interest" description="Disordered" evidence="1">
    <location>
        <begin position="111"/>
        <end position="185"/>
    </location>
</feature>
<reference evidence="2 3" key="1">
    <citation type="journal article" date="2016" name="Fungal Biol.">
        <title>The genome of Xylona heveae provides a window into fungal endophytism.</title>
        <authorList>
            <person name="Gazis R."/>
            <person name="Kuo A."/>
            <person name="Riley R."/>
            <person name="LaButti K."/>
            <person name="Lipzen A."/>
            <person name="Lin J."/>
            <person name="Amirebrahimi M."/>
            <person name="Hesse C.N."/>
            <person name="Spatafora J.W."/>
            <person name="Henrissat B."/>
            <person name="Hainaut M."/>
            <person name="Grigoriev I.V."/>
            <person name="Hibbett D.S."/>
        </authorList>
    </citation>
    <scope>NUCLEOTIDE SEQUENCE [LARGE SCALE GENOMIC DNA]</scope>
    <source>
        <strain evidence="2 3">TC161</strain>
    </source>
</reference>
<feature type="compositionally biased region" description="Low complexity" evidence="1">
    <location>
        <begin position="135"/>
        <end position="144"/>
    </location>
</feature>
<feature type="compositionally biased region" description="Polar residues" evidence="1">
    <location>
        <begin position="565"/>
        <end position="586"/>
    </location>
</feature>
<evidence type="ECO:0008006" key="4">
    <source>
        <dbReference type="Google" id="ProtNLM"/>
    </source>
</evidence>
<evidence type="ECO:0000256" key="1">
    <source>
        <dbReference type="SAM" id="MobiDB-lite"/>
    </source>
</evidence>
<dbReference type="GeneID" id="28894466"/>
<proteinExistence type="predicted"/>
<dbReference type="AlphaFoldDB" id="A0A165FYL0"/>
<feature type="compositionally biased region" description="Polar residues" evidence="1">
    <location>
        <begin position="606"/>
        <end position="617"/>
    </location>
</feature>
<accession>A0A165FYL0</accession>
<feature type="compositionally biased region" description="Basic and acidic residues" evidence="1">
    <location>
        <begin position="377"/>
        <end position="388"/>
    </location>
</feature>
<feature type="compositionally biased region" description="Polar residues" evidence="1">
    <location>
        <begin position="118"/>
        <end position="128"/>
    </location>
</feature>
<feature type="compositionally biased region" description="Basic and acidic residues" evidence="1">
    <location>
        <begin position="429"/>
        <end position="439"/>
    </location>
</feature>
<dbReference type="RefSeq" id="XP_018187092.1">
    <property type="nucleotide sequence ID" value="XM_018329329.1"/>
</dbReference>
<dbReference type="Gene3D" id="2.40.70.10">
    <property type="entry name" value="Acid Proteases"/>
    <property type="match status" value="1"/>
</dbReference>
<dbReference type="EMBL" id="KV407460">
    <property type="protein sequence ID" value="KZF21537.1"/>
    <property type="molecule type" value="Genomic_DNA"/>
</dbReference>
<dbReference type="STRING" id="1328760.A0A165FYL0"/>
<gene>
    <name evidence="2" type="ORF">L228DRAFT_155350</name>
</gene>
<evidence type="ECO:0000313" key="3">
    <source>
        <dbReference type="Proteomes" id="UP000076632"/>
    </source>
</evidence>
<sequence>MMDPQLIFATRDDLWRVHAEINSIYNVQAEHADRLMRLERRQEEDARLKSVWGASSPFPGILSGTPQQESVSNPAAEAFSRFNERNPSNLLGGLHLDNDDESRRVMSRANSVRFDESAMQNQWAQGGRSSAAEPLSSRLRSGLGTLPMTERSASHKSDGRQSSAGFSVHSAQSTHSGRESNLGLDAGSALGATVGTPLGTSGPPPGLFALGPVPSIIRCWLSTEFSHDSLLYAAVCTGSYSSLVDRRLVKQLQLESHIQQHSHGEEKIRMPVYLPEAIVQQPSTGVTSPEPQVPTFITEFTIVENLGRSVESGAIQVILGSDFLRFHNADILFSQNAISLFDHDRNKLSVPMVRPEDESTFKRLATVSSPITSGIEMSDRSSKDEYFSHGRRSRLQSPVSRVASPNDPVKGDWRRPASSSATRPPAEITRAEVDKKSQTEDIGVIGDSKRAKVSTDQSRDAENAPLDEPSGELSGLQVSPANDTWGSWRRDQAQDTGPSTGSYQAVPSGRGMKVLKPLKSTAGAPSRSYSGSLSAIAGPEGSEARRRVLQASDVNAVEDRLSRGNWRSSSVDMRNASQTPSTSSAGTAKPRSANPIGGATAFGWLNSGQRKQAATGE</sequence>
<feature type="compositionally biased region" description="Polar residues" evidence="1">
    <location>
        <begin position="160"/>
        <end position="175"/>
    </location>
</feature>
<dbReference type="InParanoid" id="A0A165FYL0"/>
<organism evidence="2 3">
    <name type="scientific">Xylona heveae (strain CBS 132557 / TC161)</name>
    <dbReference type="NCBI Taxonomy" id="1328760"/>
    <lineage>
        <taxon>Eukaryota</taxon>
        <taxon>Fungi</taxon>
        <taxon>Dikarya</taxon>
        <taxon>Ascomycota</taxon>
        <taxon>Pezizomycotina</taxon>
        <taxon>Xylonomycetes</taxon>
        <taxon>Xylonales</taxon>
        <taxon>Xylonaceae</taxon>
        <taxon>Xylona</taxon>
    </lineage>
</organism>
<dbReference type="InterPro" id="IPR021109">
    <property type="entry name" value="Peptidase_aspartic_dom_sf"/>
</dbReference>
<keyword evidence="3" id="KW-1185">Reference proteome</keyword>
<feature type="region of interest" description="Disordered" evidence="1">
    <location>
        <begin position="372"/>
        <end position="617"/>
    </location>
</feature>
<name>A0A165FYL0_XYLHT</name>
<feature type="compositionally biased region" description="Polar residues" evidence="1">
    <location>
        <begin position="476"/>
        <end position="485"/>
    </location>
</feature>
<evidence type="ECO:0000313" key="2">
    <source>
        <dbReference type="EMBL" id="KZF21537.1"/>
    </source>
</evidence>
<protein>
    <recommendedName>
        <fullName evidence="4">Ubiquitin carboxyl-terminal hydrolase 19</fullName>
    </recommendedName>
</protein>
<feature type="compositionally biased region" description="Polar residues" evidence="1">
    <location>
        <begin position="494"/>
        <end position="505"/>
    </location>
</feature>
<dbReference type="Proteomes" id="UP000076632">
    <property type="component" value="Unassembled WGS sequence"/>
</dbReference>
<dbReference type="OMA" id="REDIWRV"/>
<dbReference type="OrthoDB" id="5369841at2759"/>